<organism evidence="2 3">
    <name type="scientific">Macrophomina phaseolina</name>
    <dbReference type="NCBI Taxonomy" id="35725"/>
    <lineage>
        <taxon>Eukaryota</taxon>
        <taxon>Fungi</taxon>
        <taxon>Dikarya</taxon>
        <taxon>Ascomycota</taxon>
        <taxon>Pezizomycotina</taxon>
        <taxon>Dothideomycetes</taxon>
        <taxon>Dothideomycetes incertae sedis</taxon>
        <taxon>Botryosphaeriales</taxon>
        <taxon>Botryosphaeriaceae</taxon>
        <taxon>Macrophomina</taxon>
    </lineage>
</organism>
<evidence type="ECO:0000313" key="3">
    <source>
        <dbReference type="Proteomes" id="UP000774617"/>
    </source>
</evidence>
<sequence length="231" mass="25234">MTQECAPATILPPAIDEVAVRLSWFSKAQNKEDWSTTPSTLPDTPAPDQLLSGSDGPKPLHAQIAQPPSSKRIICVNGQCGSDANASQLTLLLAGGAARNRYSCDCQACTRSPVNEHFWQPQRMARHTVVTLVSSLQTVYPSQRRVCPSPRDLDKRTPVRGFSKRLHRVSGPKDAICGMKGTAREPREANQGVGLKKARRRTVIQCELIELYPNTPPHLGGGTLPRCMADF</sequence>
<evidence type="ECO:0000313" key="2">
    <source>
        <dbReference type="EMBL" id="KAH7044559.1"/>
    </source>
</evidence>
<dbReference type="Proteomes" id="UP000774617">
    <property type="component" value="Unassembled WGS sequence"/>
</dbReference>
<keyword evidence="3" id="KW-1185">Reference proteome</keyword>
<comment type="caution">
    <text evidence="2">The sequence shown here is derived from an EMBL/GenBank/DDBJ whole genome shotgun (WGS) entry which is preliminary data.</text>
</comment>
<gene>
    <name evidence="2" type="ORF">B0J12DRAFT_701536</name>
</gene>
<protein>
    <submittedName>
        <fullName evidence="2">Uncharacterized protein</fullName>
    </submittedName>
</protein>
<accession>A0ABQ8G7F4</accession>
<proteinExistence type="predicted"/>
<dbReference type="EMBL" id="JAGTJR010000020">
    <property type="protein sequence ID" value="KAH7044559.1"/>
    <property type="molecule type" value="Genomic_DNA"/>
</dbReference>
<feature type="region of interest" description="Disordered" evidence="1">
    <location>
        <begin position="31"/>
        <end position="66"/>
    </location>
</feature>
<reference evidence="2 3" key="1">
    <citation type="journal article" date="2021" name="Nat. Commun.">
        <title>Genetic determinants of endophytism in the Arabidopsis root mycobiome.</title>
        <authorList>
            <person name="Mesny F."/>
            <person name="Miyauchi S."/>
            <person name="Thiergart T."/>
            <person name="Pickel B."/>
            <person name="Atanasova L."/>
            <person name="Karlsson M."/>
            <person name="Huettel B."/>
            <person name="Barry K.W."/>
            <person name="Haridas S."/>
            <person name="Chen C."/>
            <person name="Bauer D."/>
            <person name="Andreopoulos W."/>
            <person name="Pangilinan J."/>
            <person name="LaButti K."/>
            <person name="Riley R."/>
            <person name="Lipzen A."/>
            <person name="Clum A."/>
            <person name="Drula E."/>
            <person name="Henrissat B."/>
            <person name="Kohler A."/>
            <person name="Grigoriev I.V."/>
            <person name="Martin F.M."/>
            <person name="Hacquard S."/>
        </authorList>
    </citation>
    <scope>NUCLEOTIDE SEQUENCE [LARGE SCALE GENOMIC DNA]</scope>
    <source>
        <strain evidence="2 3">MPI-SDFR-AT-0080</strain>
    </source>
</reference>
<name>A0ABQ8G7F4_9PEZI</name>
<evidence type="ECO:0000256" key="1">
    <source>
        <dbReference type="SAM" id="MobiDB-lite"/>
    </source>
</evidence>